<evidence type="ECO:0000256" key="12">
    <source>
        <dbReference type="SAM" id="MobiDB-lite"/>
    </source>
</evidence>
<evidence type="ECO:0000256" key="4">
    <source>
        <dbReference type="ARBA" id="ARBA00022574"/>
    </source>
</evidence>
<keyword evidence="2" id="KW-0698">rRNA processing</keyword>
<accession>A0AAE0SVH1</accession>
<evidence type="ECO:0000313" key="13">
    <source>
        <dbReference type="EMBL" id="KAK3598450.1"/>
    </source>
</evidence>
<dbReference type="GO" id="GO:0032040">
    <property type="term" value="C:small-subunit processome"/>
    <property type="evidence" value="ECO:0007669"/>
    <property type="project" value="TreeGrafter"/>
</dbReference>
<reference evidence="13" key="2">
    <citation type="journal article" date="2021" name="Genome Biol. Evol.">
        <title>Developing a high-quality reference genome for a parasitic bivalve with doubly uniparental inheritance (Bivalvia: Unionida).</title>
        <authorList>
            <person name="Smith C.H."/>
        </authorList>
    </citation>
    <scope>NUCLEOTIDE SEQUENCE</scope>
    <source>
        <strain evidence="13">CHS0354</strain>
        <tissue evidence="13">Mantle</tissue>
    </source>
</reference>
<comment type="function">
    <text evidence="8">Part of the small subunit (SSU) processome, first precursor of the small eukaryotic ribosomal subunit. During the assembly of the SSU processome in the nucleolus, many ribosome biogenesis factors, an RNA chaperone and ribosomal proteins associate with the nascent pre-rRNA and work in concert to generate RNA folding, modifications, rearrangements and cleavage as well as targeted degradation of pre-ribosomal RNA by the RNA exosome. Involved in nucleolar processing of pre-18S ribosomal RNA.</text>
</comment>
<comment type="similarity">
    <text evidence="7">Belongs to the WD repeat UTP18 family.</text>
</comment>
<dbReference type="PANTHER" id="PTHR18359:SF0">
    <property type="entry name" value="U3 SMALL NUCLEOLAR RNA-ASSOCIATED PROTEIN 18 HOMOLOG"/>
    <property type="match status" value="1"/>
</dbReference>
<protein>
    <recommendedName>
        <fullName evidence="9">U3 small nucleolar RNA-associated protein 18 homolog</fullName>
    </recommendedName>
    <alternativeName>
        <fullName evidence="10">WD repeat-containing protein 50</fullName>
    </alternativeName>
</protein>
<keyword evidence="3" id="KW-0597">Phosphoprotein</keyword>
<dbReference type="InterPro" id="IPR001680">
    <property type="entry name" value="WD40_rpt"/>
</dbReference>
<dbReference type="InterPro" id="IPR045161">
    <property type="entry name" value="Utp18"/>
</dbReference>
<dbReference type="PANTHER" id="PTHR18359">
    <property type="entry name" value="WD-REPEAT PROTEIN-RELATED"/>
    <property type="match status" value="1"/>
</dbReference>
<evidence type="ECO:0000256" key="2">
    <source>
        <dbReference type="ARBA" id="ARBA00022552"/>
    </source>
</evidence>
<dbReference type="PROSITE" id="PS50082">
    <property type="entry name" value="WD_REPEATS_2"/>
    <property type="match status" value="1"/>
</dbReference>
<keyword evidence="4 11" id="KW-0853">WD repeat</keyword>
<evidence type="ECO:0000313" key="14">
    <source>
        <dbReference type="Proteomes" id="UP001195483"/>
    </source>
</evidence>
<organism evidence="13 14">
    <name type="scientific">Potamilus streckersoni</name>
    <dbReference type="NCBI Taxonomy" id="2493646"/>
    <lineage>
        <taxon>Eukaryota</taxon>
        <taxon>Metazoa</taxon>
        <taxon>Spiralia</taxon>
        <taxon>Lophotrochozoa</taxon>
        <taxon>Mollusca</taxon>
        <taxon>Bivalvia</taxon>
        <taxon>Autobranchia</taxon>
        <taxon>Heteroconchia</taxon>
        <taxon>Palaeoheterodonta</taxon>
        <taxon>Unionida</taxon>
        <taxon>Unionoidea</taxon>
        <taxon>Unionidae</taxon>
        <taxon>Ambleminae</taxon>
        <taxon>Lampsilini</taxon>
        <taxon>Potamilus</taxon>
    </lineage>
</organism>
<comment type="subcellular location">
    <subcellularLocation>
        <location evidence="1">Nucleus</location>
        <location evidence="1">Nucleolus</location>
    </subcellularLocation>
</comment>
<evidence type="ECO:0000256" key="5">
    <source>
        <dbReference type="ARBA" id="ARBA00022737"/>
    </source>
</evidence>
<proteinExistence type="inferred from homology"/>
<evidence type="ECO:0000256" key="1">
    <source>
        <dbReference type="ARBA" id="ARBA00004604"/>
    </source>
</evidence>
<dbReference type="AlphaFoldDB" id="A0AAE0SVH1"/>
<dbReference type="GO" id="GO:0034388">
    <property type="term" value="C:Pwp2p-containing subcomplex of 90S preribosome"/>
    <property type="evidence" value="ECO:0007669"/>
    <property type="project" value="TreeGrafter"/>
</dbReference>
<feature type="repeat" description="WD" evidence="11">
    <location>
        <begin position="327"/>
        <end position="368"/>
    </location>
</feature>
<sequence length="505" mass="57119">MLRRALKRSINKREGKSVIVKDESIKKQSRKEILGDRQPKDEAERVLESLVLGGDEDIVRSLNQQTQKIQEDKTKHGHRLSVSQLTGEHRKPAWEDDDDLVERIEVKVSKNRGLCRKEKKDLSKKEYTSLLKAQFEKVSATPNWASLPSEKKRETLEDEGDSDVEELLHRTGSYLAESMTLPKGVLQIKQCTDANKETSSKSKLQSVEFHPTAQVLLTGGLDQTLNLFQVDGKNNPKIQSVFVDNFPMHCCHFSTDGEEVIMGSKHKSFYYYDMIAGKIVNVPWIKGLEENHMKYFEVSPDGRFLAFLGKYGAIHLLSAKSKEWIQTLKMNGTVMSVAFSKDGTRMFSFGNDGQVYVWDMNTRDCVHRFYDEGCIKGTTVSVSPNNQYIACGSYSGVVNVYDMETCLAKQDPKPLRAVMNLTTPCTDTKFNSTSEILAITSNFSEKAVKLVHFPSMTVFSNFPDGHETNLRVPLSLDFSLNSGYFTVGTNKGHALLFRLKHYGNY</sequence>
<keyword evidence="14" id="KW-1185">Reference proteome</keyword>
<dbReference type="InterPro" id="IPR036322">
    <property type="entry name" value="WD40_repeat_dom_sf"/>
</dbReference>
<dbReference type="EMBL" id="JAEAOA010001394">
    <property type="protein sequence ID" value="KAK3598450.1"/>
    <property type="molecule type" value="Genomic_DNA"/>
</dbReference>
<evidence type="ECO:0000256" key="7">
    <source>
        <dbReference type="ARBA" id="ARBA00025767"/>
    </source>
</evidence>
<name>A0AAE0SVH1_9BIVA</name>
<reference evidence="13" key="1">
    <citation type="journal article" date="2021" name="Genome Biol. Evol.">
        <title>A High-Quality Reference Genome for a Parasitic Bivalve with Doubly Uniparental Inheritance (Bivalvia: Unionida).</title>
        <authorList>
            <person name="Smith C.H."/>
        </authorList>
    </citation>
    <scope>NUCLEOTIDE SEQUENCE</scope>
    <source>
        <strain evidence="13">CHS0354</strain>
    </source>
</reference>
<evidence type="ECO:0000256" key="3">
    <source>
        <dbReference type="ARBA" id="ARBA00022553"/>
    </source>
</evidence>
<evidence type="ECO:0000256" key="8">
    <source>
        <dbReference type="ARBA" id="ARBA00058527"/>
    </source>
</evidence>
<feature type="region of interest" description="Disordered" evidence="12">
    <location>
        <begin position="142"/>
        <end position="163"/>
    </location>
</feature>
<dbReference type="GO" id="GO:0006364">
    <property type="term" value="P:rRNA processing"/>
    <property type="evidence" value="ECO:0007669"/>
    <property type="project" value="UniProtKB-KW"/>
</dbReference>
<evidence type="ECO:0000256" key="9">
    <source>
        <dbReference type="ARBA" id="ARBA00074442"/>
    </source>
</evidence>
<dbReference type="Pfam" id="PF00400">
    <property type="entry name" value="WD40"/>
    <property type="match status" value="3"/>
</dbReference>
<dbReference type="SUPFAM" id="SSF50978">
    <property type="entry name" value="WD40 repeat-like"/>
    <property type="match status" value="1"/>
</dbReference>
<dbReference type="Gene3D" id="2.130.10.10">
    <property type="entry name" value="YVTN repeat-like/Quinoprotein amine dehydrogenase"/>
    <property type="match status" value="1"/>
</dbReference>
<keyword evidence="5" id="KW-0677">Repeat</keyword>
<dbReference type="FunFam" id="2.130.10.10:FF:000121">
    <property type="entry name" value="U3 small nucleolar RNA-associated protein 18 homolog"/>
    <property type="match status" value="1"/>
</dbReference>
<keyword evidence="6" id="KW-0539">Nucleus</keyword>
<comment type="caution">
    <text evidence="13">The sequence shown here is derived from an EMBL/GenBank/DDBJ whole genome shotgun (WGS) entry which is preliminary data.</text>
</comment>
<reference evidence="13" key="3">
    <citation type="submission" date="2023-05" db="EMBL/GenBank/DDBJ databases">
        <authorList>
            <person name="Smith C.H."/>
        </authorList>
    </citation>
    <scope>NUCLEOTIDE SEQUENCE</scope>
    <source>
        <strain evidence="13">CHS0354</strain>
        <tissue evidence="13">Mantle</tissue>
    </source>
</reference>
<dbReference type="Proteomes" id="UP001195483">
    <property type="component" value="Unassembled WGS sequence"/>
</dbReference>
<dbReference type="PROSITE" id="PS50294">
    <property type="entry name" value="WD_REPEATS_REGION"/>
    <property type="match status" value="1"/>
</dbReference>
<gene>
    <name evidence="13" type="ORF">CHS0354_023002</name>
</gene>
<dbReference type="SMART" id="SM00320">
    <property type="entry name" value="WD40"/>
    <property type="match status" value="4"/>
</dbReference>
<evidence type="ECO:0000256" key="6">
    <source>
        <dbReference type="ARBA" id="ARBA00023242"/>
    </source>
</evidence>
<dbReference type="InterPro" id="IPR015943">
    <property type="entry name" value="WD40/YVTN_repeat-like_dom_sf"/>
</dbReference>
<evidence type="ECO:0000256" key="11">
    <source>
        <dbReference type="PROSITE-ProRule" id="PRU00221"/>
    </source>
</evidence>
<evidence type="ECO:0000256" key="10">
    <source>
        <dbReference type="ARBA" id="ARBA00075773"/>
    </source>
</evidence>